<comment type="function">
    <text evidence="12">Required for formation of the rod structure in the basal body of the flagellar apparatus. Together with FliI and FliH, may constitute the export apparatus of flagellin.</text>
</comment>
<evidence type="ECO:0000256" key="7">
    <source>
        <dbReference type="ARBA" id="ARBA00022795"/>
    </source>
</evidence>
<keyword evidence="5 12" id="KW-1003">Cell membrane</keyword>
<feature type="transmembrane region" description="Helical" evidence="12">
    <location>
        <begin position="30"/>
        <end position="47"/>
    </location>
</feature>
<keyword evidence="10 12" id="KW-0472">Membrane</keyword>
<evidence type="ECO:0000256" key="13">
    <source>
        <dbReference type="SAM" id="MobiDB-lite"/>
    </source>
</evidence>
<evidence type="ECO:0000256" key="3">
    <source>
        <dbReference type="ARBA" id="ARBA00021622"/>
    </source>
</evidence>
<evidence type="ECO:0000256" key="12">
    <source>
        <dbReference type="RuleBase" id="RU364091"/>
    </source>
</evidence>
<dbReference type="STRING" id="142842.SAMN02745118_01430"/>
<dbReference type="PRINTS" id="PR00950">
    <property type="entry name" value="TYPE3IMSPROT"/>
</dbReference>
<name>A0A1T4MBU6_9FIRM</name>
<keyword evidence="7 12" id="KW-1005">Bacterial flagellum biogenesis</keyword>
<dbReference type="OrthoDB" id="9807950at2"/>
<protein>
    <recommendedName>
        <fullName evidence="3 12">Flagellar biosynthetic protein FlhB</fullName>
    </recommendedName>
</protein>
<evidence type="ECO:0000256" key="10">
    <source>
        <dbReference type="ARBA" id="ARBA00023136"/>
    </source>
</evidence>
<gene>
    <name evidence="12" type="primary">flhB</name>
    <name evidence="14" type="ORF">SAMN02745118_01430</name>
</gene>
<dbReference type="EMBL" id="FUWM01000010">
    <property type="protein sequence ID" value="SJZ64510.1"/>
    <property type="molecule type" value="Genomic_DNA"/>
</dbReference>
<keyword evidence="11 12" id="KW-1006">Bacterial flagellum protein export</keyword>
<evidence type="ECO:0000256" key="2">
    <source>
        <dbReference type="ARBA" id="ARBA00010690"/>
    </source>
</evidence>
<dbReference type="GO" id="GO:0005886">
    <property type="term" value="C:plasma membrane"/>
    <property type="evidence" value="ECO:0007669"/>
    <property type="project" value="UniProtKB-SubCell"/>
</dbReference>
<evidence type="ECO:0000256" key="8">
    <source>
        <dbReference type="ARBA" id="ARBA00022927"/>
    </source>
</evidence>
<feature type="region of interest" description="Disordered" evidence="13">
    <location>
        <begin position="1"/>
        <end position="23"/>
    </location>
</feature>
<dbReference type="InterPro" id="IPR006135">
    <property type="entry name" value="T3SS_substrate_exporter"/>
</dbReference>
<dbReference type="InterPro" id="IPR006136">
    <property type="entry name" value="FlhB"/>
</dbReference>
<comment type="similarity">
    <text evidence="2 12">Belongs to the type III secretion exporter family.</text>
</comment>
<keyword evidence="14" id="KW-0966">Cell projection</keyword>
<evidence type="ECO:0000256" key="4">
    <source>
        <dbReference type="ARBA" id="ARBA00022448"/>
    </source>
</evidence>
<dbReference type="Pfam" id="PF01312">
    <property type="entry name" value="Bac_export_2"/>
    <property type="match status" value="1"/>
</dbReference>
<dbReference type="Gene3D" id="3.40.1690.10">
    <property type="entry name" value="secretion proteins EscU"/>
    <property type="match status" value="1"/>
</dbReference>
<dbReference type="GO" id="GO:0044780">
    <property type="term" value="P:bacterial-type flagellum assembly"/>
    <property type="evidence" value="ECO:0007669"/>
    <property type="project" value="InterPro"/>
</dbReference>
<evidence type="ECO:0000256" key="11">
    <source>
        <dbReference type="ARBA" id="ARBA00023225"/>
    </source>
</evidence>
<dbReference type="SUPFAM" id="SSF160544">
    <property type="entry name" value="EscU C-terminal domain-like"/>
    <property type="match status" value="1"/>
</dbReference>
<evidence type="ECO:0000256" key="1">
    <source>
        <dbReference type="ARBA" id="ARBA00004651"/>
    </source>
</evidence>
<keyword evidence="8 12" id="KW-0653">Protein transport</keyword>
<keyword evidence="6 12" id="KW-0812">Transmembrane</keyword>
<keyword evidence="9 12" id="KW-1133">Transmembrane helix</keyword>
<dbReference type="InterPro" id="IPR029025">
    <property type="entry name" value="T3SS_substrate_exporter_C"/>
</dbReference>
<feature type="transmembrane region" description="Helical" evidence="12">
    <location>
        <begin position="93"/>
        <end position="118"/>
    </location>
</feature>
<accession>A0A1T4MBU6</accession>
<evidence type="ECO:0000256" key="6">
    <source>
        <dbReference type="ARBA" id="ARBA00022692"/>
    </source>
</evidence>
<evidence type="ECO:0000256" key="5">
    <source>
        <dbReference type="ARBA" id="ARBA00022475"/>
    </source>
</evidence>
<organism evidence="14 15">
    <name type="scientific">Selenihalanaerobacter shriftii</name>
    <dbReference type="NCBI Taxonomy" id="142842"/>
    <lineage>
        <taxon>Bacteria</taxon>
        <taxon>Bacillati</taxon>
        <taxon>Bacillota</taxon>
        <taxon>Clostridia</taxon>
        <taxon>Halanaerobiales</taxon>
        <taxon>Halobacteroidaceae</taxon>
        <taxon>Selenihalanaerobacter</taxon>
    </lineage>
</organism>
<keyword evidence="4 12" id="KW-0813">Transport</keyword>
<dbReference type="RefSeq" id="WP_078809907.1">
    <property type="nucleotide sequence ID" value="NZ_FUWM01000010.1"/>
</dbReference>
<dbReference type="NCBIfam" id="TIGR00328">
    <property type="entry name" value="flhB"/>
    <property type="match status" value="1"/>
</dbReference>
<feature type="transmembrane region" description="Helical" evidence="12">
    <location>
        <begin position="186"/>
        <end position="208"/>
    </location>
</feature>
<dbReference type="Gene3D" id="6.10.250.2080">
    <property type="match status" value="1"/>
</dbReference>
<evidence type="ECO:0000313" key="15">
    <source>
        <dbReference type="Proteomes" id="UP000190625"/>
    </source>
</evidence>
<dbReference type="Proteomes" id="UP000190625">
    <property type="component" value="Unassembled WGS sequence"/>
</dbReference>
<dbReference type="AlphaFoldDB" id="A0A1T4MBU6"/>
<keyword evidence="15" id="KW-1185">Reference proteome</keyword>
<feature type="transmembrane region" description="Helical" evidence="12">
    <location>
        <begin position="139"/>
        <end position="161"/>
    </location>
</feature>
<sequence length="353" mass="39938">MPAGEKTEDATPKRRRESREEGQVAKSQDLSMAFTLLFSFIVMFFLIDSMIGDIMQFMTRFFTDYLTLNLTANNFHTLLIETIKFVVQLVAPIMIVTAVIGSAVGILQTGFLFTPKVLQPKFNKLDPISGFKNIFSKKTLVEFLKSVLKIIIVGTVAYSAVKNKLPNLILLGRVGLDQALDLLGSIIYSLAIKISIILIILGIGDFIYQKWEHEQQLKMTKQEVKEERKQTEGNPEVQKRIKEEQQKLAMSRMMSDIPDADVVITNPTHIAIAIKFDIETMEAPIVLGKGKGEIAQKIKEKAKEYEIEIVEEKPLARALYAQSEIGEEIPVELYQAVAEILAYVYQLDAERRY</sequence>
<keyword evidence="14" id="KW-0282">Flagellum</keyword>
<keyword evidence="14" id="KW-0969">Cilium</keyword>
<comment type="subcellular location">
    <subcellularLocation>
        <location evidence="1">Cell membrane</location>
        <topology evidence="1">Multi-pass membrane protein</topology>
    </subcellularLocation>
</comment>
<dbReference type="PANTHER" id="PTHR30531:SF12">
    <property type="entry name" value="FLAGELLAR BIOSYNTHETIC PROTEIN FLHB"/>
    <property type="match status" value="1"/>
</dbReference>
<proteinExistence type="inferred from homology"/>
<reference evidence="15" key="1">
    <citation type="submission" date="2017-02" db="EMBL/GenBank/DDBJ databases">
        <authorList>
            <person name="Varghese N."/>
            <person name="Submissions S."/>
        </authorList>
    </citation>
    <scope>NUCLEOTIDE SEQUENCE [LARGE SCALE GENOMIC DNA]</scope>
    <source>
        <strain evidence="15">ATCC BAA-73</strain>
    </source>
</reference>
<evidence type="ECO:0000256" key="9">
    <source>
        <dbReference type="ARBA" id="ARBA00022989"/>
    </source>
</evidence>
<evidence type="ECO:0000313" key="14">
    <source>
        <dbReference type="EMBL" id="SJZ64510.1"/>
    </source>
</evidence>
<dbReference type="PANTHER" id="PTHR30531">
    <property type="entry name" value="FLAGELLAR BIOSYNTHETIC PROTEIN FLHB"/>
    <property type="match status" value="1"/>
</dbReference>
<dbReference type="GO" id="GO:0009306">
    <property type="term" value="P:protein secretion"/>
    <property type="evidence" value="ECO:0007669"/>
    <property type="project" value="InterPro"/>
</dbReference>